<evidence type="ECO:0000313" key="1">
    <source>
        <dbReference type="EMBL" id="MWV70463.1"/>
    </source>
</evidence>
<organism evidence="1 2">
    <name type="scientific">Helicobacter saguini</name>
    <dbReference type="NCBI Taxonomy" id="1548018"/>
    <lineage>
        <taxon>Bacteria</taxon>
        <taxon>Pseudomonadati</taxon>
        <taxon>Campylobacterota</taxon>
        <taxon>Epsilonproteobacteria</taxon>
        <taxon>Campylobacterales</taxon>
        <taxon>Helicobacteraceae</taxon>
        <taxon>Helicobacter</taxon>
    </lineage>
</organism>
<protein>
    <submittedName>
        <fullName evidence="1">Uncharacterized protein</fullName>
    </submittedName>
</protein>
<accession>A0A6B0HPN8</accession>
<dbReference type="AlphaFoldDB" id="A0A6B0HPN8"/>
<dbReference type="EMBL" id="QBIU01000002">
    <property type="protein sequence ID" value="MWV70463.1"/>
    <property type="molecule type" value="Genomic_DNA"/>
</dbReference>
<gene>
    <name evidence="1" type="ORF">DCO61_10775</name>
</gene>
<sequence length="53" mass="6102">MGGGGNTCLTKTYPTNTLKRQITESRFYKTSKFYNLYRFKSSNLSFRFYGGVA</sequence>
<evidence type="ECO:0000313" key="2">
    <source>
        <dbReference type="Proteomes" id="UP000477070"/>
    </source>
</evidence>
<name>A0A6B0HPN8_9HELI</name>
<reference evidence="1 2" key="1">
    <citation type="submission" date="2019-12" db="EMBL/GenBank/DDBJ databases">
        <title>Multi-Generational Helicobacter saguini Isolates.</title>
        <authorList>
            <person name="Mannion A."/>
            <person name="Shen Z."/>
            <person name="Fox J.G."/>
        </authorList>
    </citation>
    <scope>NUCLEOTIDE SEQUENCE [LARGE SCALE GENOMIC DNA]</scope>
    <source>
        <strain evidence="2">16-048 (F4)</strain>
    </source>
</reference>
<dbReference type="Proteomes" id="UP000477070">
    <property type="component" value="Unassembled WGS sequence"/>
</dbReference>
<proteinExistence type="predicted"/>
<comment type="caution">
    <text evidence="1">The sequence shown here is derived from an EMBL/GenBank/DDBJ whole genome shotgun (WGS) entry which is preliminary data.</text>
</comment>
<dbReference type="RefSeq" id="WP_160659367.1">
    <property type="nucleotide sequence ID" value="NZ_QBIU01000002.1"/>
</dbReference>